<dbReference type="CDD" id="cd02024">
    <property type="entry name" value="NRK1"/>
    <property type="match status" value="1"/>
</dbReference>
<organism evidence="2 3">
    <name type="scientific">Exophiala bonariae</name>
    <dbReference type="NCBI Taxonomy" id="1690606"/>
    <lineage>
        <taxon>Eukaryota</taxon>
        <taxon>Fungi</taxon>
        <taxon>Dikarya</taxon>
        <taxon>Ascomycota</taxon>
        <taxon>Pezizomycotina</taxon>
        <taxon>Eurotiomycetes</taxon>
        <taxon>Chaetothyriomycetidae</taxon>
        <taxon>Chaetothyriales</taxon>
        <taxon>Herpotrichiellaceae</taxon>
        <taxon>Exophiala</taxon>
    </lineage>
</organism>
<proteinExistence type="predicted"/>
<dbReference type="AlphaFoldDB" id="A0AAV9MX43"/>
<sequence>MATTKLSSGSETIKANTSPPSTILLGLSGPSSSGKTTLARLLRSIFNLTVPSPSSPGATNKISLFILHQDDFYLTDALVPVITVSSTEFGTRDLQDWDCVESLDLDIFESTLRHVKQHGTVPEGSVSKEDQNAVGESGVSDDEVKRLRGVVEERLRASSSTSTTTTKDTGDNNNNSSSDRELRICILDGFLLYPPPPPPPSEPASSISTPLTHLHALSSSLLAPRLFLPSTRTQTLTRRARRTGYVTLEGFWTDPPGYVEDVVWPNFARDHAWMYSGGDVDGGSIDEESLLRDHGVRVCPGRGTWDMQRVLEWAVGVLVEEVEARVAGV</sequence>
<accession>A0AAV9MX43</accession>
<protein>
    <recommendedName>
        <fullName evidence="4">Nicotinamide riboside kinase</fullName>
    </recommendedName>
</protein>
<feature type="compositionally biased region" description="Low complexity" evidence="1">
    <location>
        <begin position="158"/>
        <end position="177"/>
    </location>
</feature>
<feature type="compositionally biased region" description="Basic and acidic residues" evidence="1">
    <location>
        <begin position="142"/>
        <end position="156"/>
    </location>
</feature>
<dbReference type="InterPro" id="IPR027417">
    <property type="entry name" value="P-loop_NTPase"/>
</dbReference>
<name>A0AAV9MX43_9EURO</name>
<evidence type="ECO:0000313" key="2">
    <source>
        <dbReference type="EMBL" id="KAK5046020.1"/>
    </source>
</evidence>
<dbReference type="RefSeq" id="XP_064701625.1">
    <property type="nucleotide sequence ID" value="XM_064852351.1"/>
</dbReference>
<dbReference type="EMBL" id="JAVRRD010000033">
    <property type="protein sequence ID" value="KAK5046020.1"/>
    <property type="molecule type" value="Genomic_DNA"/>
</dbReference>
<dbReference type="PANTHER" id="PTHR10285">
    <property type="entry name" value="URIDINE KINASE"/>
    <property type="match status" value="1"/>
</dbReference>
<dbReference type="GeneID" id="89976969"/>
<feature type="region of interest" description="Disordered" evidence="1">
    <location>
        <begin position="118"/>
        <end position="178"/>
    </location>
</feature>
<comment type="caution">
    <text evidence="2">The sequence shown here is derived from an EMBL/GenBank/DDBJ whole genome shotgun (WGS) entry which is preliminary data.</text>
</comment>
<evidence type="ECO:0008006" key="4">
    <source>
        <dbReference type="Google" id="ProtNLM"/>
    </source>
</evidence>
<dbReference type="SUPFAM" id="SSF52540">
    <property type="entry name" value="P-loop containing nucleoside triphosphate hydrolases"/>
    <property type="match status" value="1"/>
</dbReference>
<reference evidence="2 3" key="1">
    <citation type="submission" date="2023-08" db="EMBL/GenBank/DDBJ databases">
        <title>Black Yeasts Isolated from many extreme environments.</title>
        <authorList>
            <person name="Coleine C."/>
            <person name="Stajich J.E."/>
            <person name="Selbmann L."/>
        </authorList>
    </citation>
    <scope>NUCLEOTIDE SEQUENCE [LARGE SCALE GENOMIC DNA]</scope>
    <source>
        <strain evidence="2 3">CCFEE 5792</strain>
    </source>
</reference>
<keyword evidence="3" id="KW-1185">Reference proteome</keyword>
<gene>
    <name evidence="2" type="ORF">LTR84_008807</name>
</gene>
<evidence type="ECO:0000313" key="3">
    <source>
        <dbReference type="Proteomes" id="UP001358417"/>
    </source>
</evidence>
<evidence type="ECO:0000256" key="1">
    <source>
        <dbReference type="SAM" id="MobiDB-lite"/>
    </source>
</evidence>
<dbReference type="Proteomes" id="UP001358417">
    <property type="component" value="Unassembled WGS sequence"/>
</dbReference>
<dbReference type="Gene3D" id="3.40.50.300">
    <property type="entry name" value="P-loop containing nucleotide triphosphate hydrolases"/>
    <property type="match status" value="1"/>
</dbReference>